<dbReference type="Gene3D" id="3.40.50.1820">
    <property type="entry name" value="alpha/beta hydrolase"/>
    <property type="match status" value="1"/>
</dbReference>
<comment type="caution">
    <text evidence="2">The sequence shown here is derived from an EMBL/GenBank/DDBJ whole genome shotgun (WGS) entry which is preliminary data.</text>
</comment>
<evidence type="ECO:0000259" key="1">
    <source>
        <dbReference type="Pfam" id="PF00135"/>
    </source>
</evidence>
<dbReference type="InterPro" id="IPR050309">
    <property type="entry name" value="Type-B_Carboxylest/Lipase"/>
</dbReference>
<dbReference type="InterPro" id="IPR002018">
    <property type="entry name" value="CarbesteraseB"/>
</dbReference>
<dbReference type="PANTHER" id="PTHR11559">
    <property type="entry name" value="CARBOXYLESTERASE"/>
    <property type="match status" value="1"/>
</dbReference>
<dbReference type="SUPFAM" id="SSF53474">
    <property type="entry name" value="alpha/beta-Hydrolases"/>
    <property type="match status" value="1"/>
</dbReference>
<evidence type="ECO:0000313" key="3">
    <source>
        <dbReference type="Proteomes" id="UP001589733"/>
    </source>
</evidence>
<reference evidence="2 3" key="1">
    <citation type="submission" date="2024-09" db="EMBL/GenBank/DDBJ databases">
        <authorList>
            <person name="Sun Q."/>
            <person name="Mori K."/>
        </authorList>
    </citation>
    <scope>NUCLEOTIDE SEQUENCE [LARGE SCALE GENOMIC DNA]</scope>
    <source>
        <strain evidence="2 3">JCM 13503</strain>
    </source>
</reference>
<evidence type="ECO:0000313" key="2">
    <source>
        <dbReference type="EMBL" id="MFB9993705.1"/>
    </source>
</evidence>
<sequence>MTVPPDPLLRETEAGWVRGRQVSAGQSQSWAWLGVPYAAQAAGSLRFRAPQPHGGWAGVREAHAFGPDVLQPLDPSVTLTPSVEGSLLLNIWTPARPAPAGGWPVLFWLHGGAFRAGSGRLYDGRELAARGEVVVVTVNSRLGPLGYANFGGLFADGRFAPNAGFQDQVAALHWVHANIAAFGGNPARITAAGQSAGAAGVSLLLGHAPTAPLLAGAILQSGGLNQVSDTDNSLEIARAYANVLGVRRDNLNALWTLPPSAFVAALHTLEGVRKRSLNSRPYLDGVLLPATRAELLARPLKRVPLLIGANREEYSLFVRLPDRIFQKIDRTYLAHKLEQEASPEEVLRILSAYPDTLEGLTALGTDLFFHIPNDVLADSHPAPHWRYRLDWGTRVAGLGATHGMELLFLWPRPMGLSSALMRGGQARERAALAQRMQAAWLNFVREGNPGPDWQAGSAEHPNVNVLSLAGPGTEQDAERERRALWRGLVVPMP</sequence>
<dbReference type="RefSeq" id="WP_380013055.1">
    <property type="nucleotide sequence ID" value="NZ_JBHLYR010000052.1"/>
</dbReference>
<accession>A0ABV6B1S1</accession>
<proteinExistence type="predicted"/>
<feature type="domain" description="Carboxylesterase type B" evidence="1">
    <location>
        <begin position="10"/>
        <end position="466"/>
    </location>
</feature>
<organism evidence="2 3">
    <name type="scientific">Deinococcus oregonensis</name>
    <dbReference type="NCBI Taxonomy" id="1805970"/>
    <lineage>
        <taxon>Bacteria</taxon>
        <taxon>Thermotogati</taxon>
        <taxon>Deinococcota</taxon>
        <taxon>Deinococci</taxon>
        <taxon>Deinococcales</taxon>
        <taxon>Deinococcaceae</taxon>
        <taxon>Deinococcus</taxon>
    </lineage>
</organism>
<dbReference type="Proteomes" id="UP001589733">
    <property type="component" value="Unassembled WGS sequence"/>
</dbReference>
<protein>
    <submittedName>
        <fullName evidence="2">Carboxylesterase/lipase family protein</fullName>
    </submittedName>
</protein>
<name>A0ABV6B1S1_9DEIO</name>
<dbReference type="EMBL" id="JBHLYR010000052">
    <property type="protein sequence ID" value="MFB9993705.1"/>
    <property type="molecule type" value="Genomic_DNA"/>
</dbReference>
<keyword evidence="3" id="KW-1185">Reference proteome</keyword>
<dbReference type="Pfam" id="PF00135">
    <property type="entry name" value="COesterase"/>
    <property type="match status" value="1"/>
</dbReference>
<dbReference type="InterPro" id="IPR029058">
    <property type="entry name" value="AB_hydrolase_fold"/>
</dbReference>
<gene>
    <name evidence="2" type="ORF">ACFFLM_17225</name>
</gene>